<evidence type="ECO:0000313" key="12">
    <source>
        <dbReference type="Proteomes" id="UP000076858"/>
    </source>
</evidence>
<comment type="caution">
    <text evidence="11">The sequence shown here is derived from an EMBL/GenBank/DDBJ whole genome shotgun (WGS) entry which is preliminary data.</text>
</comment>
<dbReference type="PRINTS" id="PR00237">
    <property type="entry name" value="GPCRRHODOPSN"/>
</dbReference>
<dbReference type="PROSITE" id="PS50262">
    <property type="entry name" value="G_PROTEIN_RECEP_F1_2"/>
    <property type="match status" value="1"/>
</dbReference>
<dbReference type="Proteomes" id="UP000076858">
    <property type="component" value="Unassembled WGS sequence"/>
</dbReference>
<keyword evidence="5" id="KW-0297">G-protein coupled receptor</keyword>
<dbReference type="PANTHER" id="PTHR24243:SF233">
    <property type="entry name" value="THYROTROPIN-RELEASING HORMONE RECEPTOR"/>
    <property type="match status" value="1"/>
</dbReference>
<evidence type="ECO:0000313" key="11">
    <source>
        <dbReference type="EMBL" id="KZS19880.1"/>
    </source>
</evidence>
<dbReference type="GO" id="GO:0005886">
    <property type="term" value="C:plasma membrane"/>
    <property type="evidence" value="ECO:0007669"/>
    <property type="project" value="TreeGrafter"/>
</dbReference>
<reference evidence="11 12" key="1">
    <citation type="submission" date="2016-03" db="EMBL/GenBank/DDBJ databases">
        <title>EvidentialGene: Evidence-directed Construction of Genes on Genomes.</title>
        <authorList>
            <person name="Gilbert D.G."/>
            <person name="Choi J.-H."/>
            <person name="Mockaitis K."/>
            <person name="Colbourne J."/>
            <person name="Pfrender M."/>
        </authorList>
    </citation>
    <scope>NUCLEOTIDE SEQUENCE [LARGE SCALE GENOMIC DNA]</scope>
    <source>
        <strain evidence="11 12">Xinb3</strain>
        <tissue evidence="11">Complete organism</tissue>
    </source>
</reference>
<name>A0A162QQW6_9CRUS</name>
<evidence type="ECO:0000256" key="2">
    <source>
        <dbReference type="ARBA" id="ARBA00010663"/>
    </source>
</evidence>
<evidence type="ECO:0000256" key="9">
    <source>
        <dbReference type="SAM" id="Phobius"/>
    </source>
</evidence>
<dbReference type="Pfam" id="PF00001">
    <property type="entry name" value="7tm_1"/>
    <property type="match status" value="1"/>
</dbReference>
<evidence type="ECO:0000256" key="7">
    <source>
        <dbReference type="ARBA" id="ARBA00023170"/>
    </source>
</evidence>
<comment type="similarity">
    <text evidence="2">Belongs to the G-protein coupled receptor 1 family.</text>
</comment>
<accession>A0A162QQW6</accession>
<feature type="domain" description="G-protein coupled receptors family 1 profile" evidence="10">
    <location>
        <begin position="127"/>
        <end position="187"/>
    </location>
</feature>
<dbReference type="SUPFAM" id="SSF81321">
    <property type="entry name" value="Family A G protein-coupled receptor-like"/>
    <property type="match status" value="1"/>
</dbReference>
<dbReference type="InterPro" id="IPR000276">
    <property type="entry name" value="GPCR_Rhodpsn"/>
</dbReference>
<keyword evidence="6 9" id="KW-0472">Membrane</keyword>
<dbReference type="STRING" id="35525.A0A162QQW6"/>
<dbReference type="Gene3D" id="1.20.1070.10">
    <property type="entry name" value="Rhodopsin 7-helix transmembrane proteins"/>
    <property type="match status" value="1"/>
</dbReference>
<dbReference type="PANTHER" id="PTHR24243">
    <property type="entry name" value="G-PROTEIN COUPLED RECEPTOR"/>
    <property type="match status" value="1"/>
</dbReference>
<dbReference type="GO" id="GO:0004930">
    <property type="term" value="F:G protein-coupled receptor activity"/>
    <property type="evidence" value="ECO:0007669"/>
    <property type="project" value="UniProtKB-KW"/>
</dbReference>
<keyword evidence="4 9" id="KW-1133">Transmembrane helix</keyword>
<evidence type="ECO:0000256" key="8">
    <source>
        <dbReference type="ARBA" id="ARBA00023224"/>
    </source>
</evidence>
<keyword evidence="3 9" id="KW-0812">Transmembrane</keyword>
<keyword evidence="7" id="KW-0675">Receptor</keyword>
<proteinExistence type="inferred from homology"/>
<protein>
    <recommendedName>
        <fullName evidence="10">G-protein coupled receptors family 1 profile domain-containing protein</fullName>
    </recommendedName>
</protein>
<dbReference type="OrthoDB" id="6359557at2759"/>
<evidence type="ECO:0000256" key="1">
    <source>
        <dbReference type="ARBA" id="ARBA00004141"/>
    </source>
</evidence>
<feature type="transmembrane region" description="Helical" evidence="9">
    <location>
        <begin position="110"/>
        <end position="135"/>
    </location>
</feature>
<evidence type="ECO:0000256" key="3">
    <source>
        <dbReference type="ARBA" id="ARBA00022692"/>
    </source>
</evidence>
<organism evidence="11 12">
    <name type="scientific">Daphnia magna</name>
    <dbReference type="NCBI Taxonomy" id="35525"/>
    <lineage>
        <taxon>Eukaryota</taxon>
        <taxon>Metazoa</taxon>
        <taxon>Ecdysozoa</taxon>
        <taxon>Arthropoda</taxon>
        <taxon>Crustacea</taxon>
        <taxon>Branchiopoda</taxon>
        <taxon>Diplostraca</taxon>
        <taxon>Cladocera</taxon>
        <taxon>Anomopoda</taxon>
        <taxon>Daphniidae</taxon>
        <taxon>Daphnia</taxon>
    </lineage>
</organism>
<keyword evidence="12" id="KW-1185">Reference proteome</keyword>
<dbReference type="EMBL" id="LRGB01000311">
    <property type="protein sequence ID" value="KZS19880.1"/>
    <property type="molecule type" value="Genomic_DNA"/>
</dbReference>
<comment type="subcellular location">
    <subcellularLocation>
        <location evidence="1">Membrane</location>
        <topology evidence="1">Multi-pass membrane protein</topology>
    </subcellularLocation>
</comment>
<feature type="transmembrane region" description="Helical" evidence="9">
    <location>
        <begin position="147"/>
        <end position="168"/>
    </location>
</feature>
<evidence type="ECO:0000259" key="10">
    <source>
        <dbReference type="PROSITE" id="PS50262"/>
    </source>
</evidence>
<evidence type="ECO:0000256" key="4">
    <source>
        <dbReference type="ARBA" id="ARBA00022989"/>
    </source>
</evidence>
<dbReference type="AlphaFoldDB" id="A0A162QQW6"/>
<keyword evidence="8" id="KW-0807">Transducer</keyword>
<evidence type="ECO:0000256" key="6">
    <source>
        <dbReference type="ARBA" id="ARBA00023136"/>
    </source>
</evidence>
<sequence>MEQVTNGSTGYGAHLSPSTLSWGEDVDDISGSGMGPLFWFTTVSSGAIADDVAGGALMSASGPIGDNLDDSHSGSSTMAMIESDGIDLLSSIGPSLGGMEGDLAGSTTTYIATVTIMSIILLVGITGNVLVPIVIAHSKDLRNSTNIFLVNLALADLLVILICLPTGFVELHSTPGVWYLGETMCKYTLCIYRYVQYIVSDLHSIATRSSPFEYRFYILASASQSEMFSALPHSWVARIRYGLMCQNVDATL</sequence>
<evidence type="ECO:0000256" key="5">
    <source>
        <dbReference type="ARBA" id="ARBA00023040"/>
    </source>
</evidence>
<dbReference type="InterPro" id="IPR017452">
    <property type="entry name" value="GPCR_Rhodpsn_7TM"/>
</dbReference>
<gene>
    <name evidence="11" type="ORF">APZ42_013683</name>
</gene>